<comment type="caution">
    <text evidence="1">The sequence shown here is derived from an EMBL/GenBank/DDBJ whole genome shotgun (WGS) entry which is preliminary data.</text>
</comment>
<gene>
    <name evidence="1" type="ORF">L1987_55489</name>
</gene>
<dbReference type="Proteomes" id="UP001056120">
    <property type="component" value="Linkage Group LG18"/>
</dbReference>
<dbReference type="EMBL" id="CM042035">
    <property type="protein sequence ID" value="KAI3755683.1"/>
    <property type="molecule type" value="Genomic_DNA"/>
</dbReference>
<proteinExistence type="predicted"/>
<protein>
    <submittedName>
        <fullName evidence="1">Uncharacterized protein</fullName>
    </submittedName>
</protein>
<reference evidence="2" key="1">
    <citation type="journal article" date="2022" name="Mol. Ecol. Resour.">
        <title>The genomes of chicory, endive, great burdock and yacon provide insights into Asteraceae palaeo-polyploidization history and plant inulin production.</title>
        <authorList>
            <person name="Fan W."/>
            <person name="Wang S."/>
            <person name="Wang H."/>
            <person name="Wang A."/>
            <person name="Jiang F."/>
            <person name="Liu H."/>
            <person name="Zhao H."/>
            <person name="Xu D."/>
            <person name="Zhang Y."/>
        </authorList>
    </citation>
    <scope>NUCLEOTIDE SEQUENCE [LARGE SCALE GENOMIC DNA]</scope>
    <source>
        <strain evidence="2">cv. Yunnan</strain>
    </source>
</reference>
<organism evidence="1 2">
    <name type="scientific">Smallanthus sonchifolius</name>
    <dbReference type="NCBI Taxonomy" id="185202"/>
    <lineage>
        <taxon>Eukaryota</taxon>
        <taxon>Viridiplantae</taxon>
        <taxon>Streptophyta</taxon>
        <taxon>Embryophyta</taxon>
        <taxon>Tracheophyta</taxon>
        <taxon>Spermatophyta</taxon>
        <taxon>Magnoliopsida</taxon>
        <taxon>eudicotyledons</taxon>
        <taxon>Gunneridae</taxon>
        <taxon>Pentapetalae</taxon>
        <taxon>asterids</taxon>
        <taxon>campanulids</taxon>
        <taxon>Asterales</taxon>
        <taxon>Asteraceae</taxon>
        <taxon>Asteroideae</taxon>
        <taxon>Heliantheae alliance</taxon>
        <taxon>Millerieae</taxon>
        <taxon>Smallanthus</taxon>
    </lineage>
</organism>
<evidence type="ECO:0000313" key="1">
    <source>
        <dbReference type="EMBL" id="KAI3755683.1"/>
    </source>
</evidence>
<name>A0ACB9EAS4_9ASTR</name>
<reference evidence="1 2" key="2">
    <citation type="journal article" date="2022" name="Mol. Ecol. Resour.">
        <title>The genomes of chicory, endive, great burdock and yacon provide insights into Asteraceae paleo-polyploidization history and plant inulin production.</title>
        <authorList>
            <person name="Fan W."/>
            <person name="Wang S."/>
            <person name="Wang H."/>
            <person name="Wang A."/>
            <person name="Jiang F."/>
            <person name="Liu H."/>
            <person name="Zhao H."/>
            <person name="Xu D."/>
            <person name="Zhang Y."/>
        </authorList>
    </citation>
    <scope>NUCLEOTIDE SEQUENCE [LARGE SCALE GENOMIC DNA]</scope>
    <source>
        <strain evidence="2">cv. Yunnan</strain>
        <tissue evidence="1">Leaves</tissue>
    </source>
</reference>
<evidence type="ECO:0000313" key="2">
    <source>
        <dbReference type="Proteomes" id="UP001056120"/>
    </source>
</evidence>
<sequence>MIVVTSSWVLCLYYNGGDITYSVYKMIYKMKRVDMTNQHPPHNTADKQEHKLLKHLQGFSKPATQPISLHPSNLDSRFTILIALFFIFTRSCSHRNYQFS</sequence>
<accession>A0ACB9EAS4</accession>
<keyword evidence="2" id="KW-1185">Reference proteome</keyword>